<evidence type="ECO:0000256" key="1">
    <source>
        <dbReference type="SAM" id="MobiDB-lite"/>
    </source>
</evidence>
<evidence type="ECO:0000313" key="4">
    <source>
        <dbReference type="EMBL" id="RJL26524.1"/>
    </source>
</evidence>
<organism evidence="4 5">
    <name type="scientific">Bailinhaonella thermotolerans</name>
    <dbReference type="NCBI Taxonomy" id="1070861"/>
    <lineage>
        <taxon>Bacteria</taxon>
        <taxon>Bacillati</taxon>
        <taxon>Actinomycetota</taxon>
        <taxon>Actinomycetes</taxon>
        <taxon>Streptosporangiales</taxon>
        <taxon>Streptosporangiaceae</taxon>
        <taxon>Bailinhaonella</taxon>
    </lineage>
</organism>
<keyword evidence="5" id="KW-1185">Reference proteome</keyword>
<keyword evidence="2" id="KW-0472">Membrane</keyword>
<feature type="domain" description="SCP" evidence="3">
    <location>
        <begin position="195"/>
        <end position="308"/>
    </location>
</feature>
<dbReference type="EMBL" id="QZEY01000012">
    <property type="protein sequence ID" value="RJL26524.1"/>
    <property type="molecule type" value="Genomic_DNA"/>
</dbReference>
<dbReference type="Pfam" id="PF00188">
    <property type="entry name" value="CAP"/>
    <property type="match status" value="1"/>
</dbReference>
<dbReference type="InterPro" id="IPR014044">
    <property type="entry name" value="CAP_dom"/>
</dbReference>
<reference evidence="4 5" key="1">
    <citation type="submission" date="2018-09" db="EMBL/GenBank/DDBJ databases">
        <title>YIM 75507 draft genome.</title>
        <authorList>
            <person name="Tang S."/>
            <person name="Feng Y."/>
        </authorList>
    </citation>
    <scope>NUCLEOTIDE SEQUENCE [LARGE SCALE GENOMIC DNA]</scope>
    <source>
        <strain evidence="4 5">YIM 75507</strain>
    </source>
</reference>
<evidence type="ECO:0000256" key="2">
    <source>
        <dbReference type="SAM" id="Phobius"/>
    </source>
</evidence>
<dbReference type="Proteomes" id="UP000265768">
    <property type="component" value="Unassembled WGS sequence"/>
</dbReference>
<dbReference type="OrthoDB" id="68195at2"/>
<gene>
    <name evidence="4" type="ORF">D5H75_26440</name>
</gene>
<sequence>MLMPLLGLVCLPLQGILRCFPRCAEEKAMRRRGRRHARRERTSRSTRIVVSACAAVAVGATAVGVMALVGEPGGGTAGALRSARGQAPQQTGTPYTAQSEDRVPATTLSPEGAGSPGSASRPPAAPAPRSGPPSSRPAPSGRPSPPKPKPPSARPTPEPPEPEPTRRPRPPKPAPPERDEPPSARSGGLEDAVVRLTNEAREDAGCAPLRVDERLARAARAHSADMAEHDYFSHTSKDGRSPWDRIRAEGYDQPGAENIARGYGGPQAVMKGWLKSPGHRANILNCKLKAIGVGVQEGAGGPWWTQDFGWR</sequence>
<name>A0A3A4AHS7_9ACTN</name>
<feature type="compositionally biased region" description="Pro residues" evidence="1">
    <location>
        <begin position="123"/>
        <end position="159"/>
    </location>
</feature>
<dbReference type="PRINTS" id="PR01217">
    <property type="entry name" value="PRICHEXTENSN"/>
</dbReference>
<feature type="region of interest" description="Disordered" evidence="1">
    <location>
        <begin position="76"/>
        <end position="189"/>
    </location>
</feature>
<dbReference type="CDD" id="cd05379">
    <property type="entry name" value="CAP_bacterial"/>
    <property type="match status" value="1"/>
</dbReference>
<comment type="caution">
    <text evidence="4">The sequence shown here is derived from an EMBL/GenBank/DDBJ whole genome shotgun (WGS) entry which is preliminary data.</text>
</comment>
<feature type="compositionally biased region" description="Polar residues" evidence="1">
    <location>
        <begin position="87"/>
        <end position="98"/>
    </location>
</feature>
<evidence type="ECO:0000259" key="3">
    <source>
        <dbReference type="Pfam" id="PF00188"/>
    </source>
</evidence>
<dbReference type="SUPFAM" id="SSF55797">
    <property type="entry name" value="PR-1-like"/>
    <property type="match status" value="1"/>
</dbReference>
<proteinExistence type="predicted"/>
<keyword evidence="2" id="KW-1133">Transmembrane helix</keyword>
<evidence type="ECO:0000313" key="5">
    <source>
        <dbReference type="Proteomes" id="UP000265768"/>
    </source>
</evidence>
<dbReference type="PANTHER" id="PTHR31157:SF1">
    <property type="entry name" value="SCP DOMAIN-CONTAINING PROTEIN"/>
    <property type="match status" value="1"/>
</dbReference>
<keyword evidence="2" id="KW-0812">Transmembrane</keyword>
<feature type="compositionally biased region" description="Low complexity" evidence="1">
    <location>
        <begin position="109"/>
        <end position="122"/>
    </location>
</feature>
<feature type="transmembrane region" description="Helical" evidence="2">
    <location>
        <begin position="48"/>
        <end position="69"/>
    </location>
</feature>
<accession>A0A3A4AHS7</accession>
<dbReference type="Gene3D" id="3.40.33.10">
    <property type="entry name" value="CAP"/>
    <property type="match status" value="1"/>
</dbReference>
<protein>
    <submittedName>
        <fullName evidence="4">CAP domain-containing protein</fullName>
    </submittedName>
</protein>
<dbReference type="PANTHER" id="PTHR31157">
    <property type="entry name" value="SCP DOMAIN-CONTAINING PROTEIN"/>
    <property type="match status" value="1"/>
</dbReference>
<dbReference type="InterPro" id="IPR035940">
    <property type="entry name" value="CAP_sf"/>
</dbReference>
<dbReference type="AlphaFoldDB" id="A0A3A4AHS7"/>